<reference evidence="10" key="1">
    <citation type="submission" date="2017-08" db="EMBL/GenBank/DDBJ databases">
        <title>A dynamic microbial community with high functional redundancy inhabits the cold, oxic subseafloor aquifer.</title>
        <authorList>
            <person name="Tully B.J."/>
            <person name="Wheat C.G."/>
            <person name="Glazer B.T."/>
            <person name="Huber J.A."/>
        </authorList>
    </citation>
    <scope>NUCLEOTIDE SEQUENCE [LARGE SCALE GENOMIC DNA]</scope>
</reference>
<dbReference type="EMBL" id="NVUL01000004">
    <property type="protein sequence ID" value="PCI81641.1"/>
    <property type="molecule type" value="Genomic_DNA"/>
</dbReference>
<comment type="caution">
    <text evidence="9">The sequence shown here is derived from an EMBL/GenBank/DDBJ whole genome shotgun (WGS) entry which is preliminary data.</text>
</comment>
<evidence type="ECO:0000256" key="1">
    <source>
        <dbReference type="ARBA" id="ARBA00010577"/>
    </source>
</evidence>
<keyword evidence="9" id="KW-0969">Cilium</keyword>
<feature type="region of interest" description="Disordered" evidence="6">
    <location>
        <begin position="1"/>
        <end position="21"/>
    </location>
</feature>
<dbReference type="InterPro" id="IPR005648">
    <property type="entry name" value="FlgD"/>
</dbReference>
<keyword evidence="9" id="KW-0966">Cell projection</keyword>
<accession>A0A2A4XH75</accession>
<dbReference type="AlphaFoldDB" id="A0A2A4XH75"/>
<feature type="domain" description="FlgD/Vpr Ig-like" evidence="7">
    <location>
        <begin position="102"/>
        <end position="173"/>
    </location>
</feature>
<comment type="function">
    <text evidence="4 5">Required for flagellar hook formation. May act as a scaffolding protein.</text>
</comment>
<dbReference type="InterPro" id="IPR025963">
    <property type="entry name" value="FLgD_Tudor"/>
</dbReference>
<gene>
    <name evidence="9" type="ORF">COB20_01430</name>
</gene>
<name>A0A2A4XH75_9GAMM</name>
<sequence>MNTVEQIFSPNNSASAQVNSKNDELGQEDFLKLLVAQLKNQDPSNPVENSEFLGQIAQFSMVSGIDSLGVSFDSVASSLFSTQAMQASQLVGKDILIETNTADLTEGESIEGVLESTTSASSVKIVIEDESGLLVQTLDLGNIGAGSTKFAWNGIDSEDTQAPSGAYTLRAEAFVDGSLQGVPIQIFSRVQSIAVDRYNTSVSLELSGNRSVGIGQVREFK</sequence>
<dbReference type="Pfam" id="PF03963">
    <property type="entry name" value="FlgD"/>
    <property type="match status" value="1"/>
</dbReference>
<evidence type="ECO:0000256" key="2">
    <source>
        <dbReference type="ARBA" id="ARBA00016013"/>
    </source>
</evidence>
<dbReference type="Gene3D" id="2.60.40.4070">
    <property type="match status" value="1"/>
</dbReference>
<dbReference type="Pfam" id="PF13860">
    <property type="entry name" value="FlgD_ig"/>
    <property type="match status" value="1"/>
</dbReference>
<evidence type="ECO:0000313" key="9">
    <source>
        <dbReference type="EMBL" id="PCI81641.1"/>
    </source>
</evidence>
<organism evidence="9 10">
    <name type="scientific">SAR86 cluster bacterium</name>
    <dbReference type="NCBI Taxonomy" id="2030880"/>
    <lineage>
        <taxon>Bacteria</taxon>
        <taxon>Pseudomonadati</taxon>
        <taxon>Pseudomonadota</taxon>
        <taxon>Gammaproteobacteria</taxon>
        <taxon>SAR86 cluster</taxon>
    </lineage>
</organism>
<dbReference type="GO" id="GO:0044781">
    <property type="term" value="P:bacterial-type flagellum organization"/>
    <property type="evidence" value="ECO:0007669"/>
    <property type="project" value="UniProtKB-UniRule"/>
</dbReference>
<comment type="similarity">
    <text evidence="1 5">Belongs to the FlgD family.</text>
</comment>
<evidence type="ECO:0000259" key="8">
    <source>
        <dbReference type="Pfam" id="PF13861"/>
    </source>
</evidence>
<keyword evidence="9" id="KW-0282">Flagellum</keyword>
<evidence type="ECO:0000313" key="10">
    <source>
        <dbReference type="Proteomes" id="UP000218767"/>
    </source>
</evidence>
<evidence type="ECO:0000256" key="6">
    <source>
        <dbReference type="SAM" id="MobiDB-lite"/>
    </source>
</evidence>
<evidence type="ECO:0000256" key="4">
    <source>
        <dbReference type="ARBA" id="ARBA00024746"/>
    </source>
</evidence>
<dbReference type="InterPro" id="IPR025965">
    <property type="entry name" value="FlgD/Vpr_Ig-like"/>
</dbReference>
<keyword evidence="3 5" id="KW-1005">Bacterial flagellum biogenesis</keyword>
<proteinExistence type="inferred from homology"/>
<evidence type="ECO:0000256" key="3">
    <source>
        <dbReference type="ARBA" id="ARBA00022795"/>
    </source>
</evidence>
<feature type="compositionally biased region" description="Polar residues" evidence="6">
    <location>
        <begin position="1"/>
        <end position="20"/>
    </location>
</feature>
<protein>
    <recommendedName>
        <fullName evidence="2 5">Basal-body rod modification protein FlgD</fullName>
    </recommendedName>
</protein>
<feature type="domain" description="FlgD Tudor-like" evidence="8">
    <location>
        <begin position="83"/>
        <end position="218"/>
    </location>
</feature>
<evidence type="ECO:0000259" key="7">
    <source>
        <dbReference type="Pfam" id="PF13860"/>
    </source>
</evidence>
<dbReference type="Pfam" id="PF13861">
    <property type="entry name" value="FLgD_tudor"/>
    <property type="match status" value="1"/>
</dbReference>
<evidence type="ECO:0000256" key="5">
    <source>
        <dbReference type="RuleBase" id="RU362076"/>
    </source>
</evidence>
<dbReference type="Proteomes" id="UP000218767">
    <property type="component" value="Unassembled WGS sequence"/>
</dbReference>
<dbReference type="Gene3D" id="2.30.30.910">
    <property type="match status" value="1"/>
</dbReference>